<feature type="transmembrane region" description="Helical" evidence="1">
    <location>
        <begin position="12"/>
        <end position="35"/>
    </location>
</feature>
<dbReference type="OrthoDB" id="1792112at2"/>
<dbReference type="STRING" id="1121331.SAMN02745248_00756"/>
<keyword evidence="1" id="KW-1133">Transmembrane helix</keyword>
<proteinExistence type="predicted"/>
<dbReference type="RefSeq" id="WP_072902501.1">
    <property type="nucleotide sequence ID" value="NZ_FRAD01000005.1"/>
</dbReference>
<sequence length="735" mass="81457">MKQNIHKQKRKGSALIIALISIMLILSLGSVSLAMSLNNMKMAGKVATSNAEYYHLEKAAQKVLTDLDKNLSQAEMLAVKYMKNELYKQTYDYVQYEESVMALTSPEDNHNLIHSIWESEVKDKSVMLDGVTINSVLYSEFLEVFFNQAFNRLYYSYAQKDYNDNKFDVSGITVSNGEVASNAKYYEAYYTASFNVNESKNYKNFKINTVEDDSVQPEVLKEKQKISNLEQWKKFELTPTDFVMDLNVYGCNVENGASALAGGQRVLGTKELKGRMITGNLAIMPPVYEGADSTKYRTVRGNPVYTNAIAAGGSIFINGGTQTINGEIAAANGDIIINSSDTTINGNVSVANNLNIDNNAKLTVNSFGSEAYDIKLSVYKNRPFFYDTDEDDIVTFAISEPKIEQVMEGSPKLYSYTTEDGQVRKCMPFIFNDTKGGNIYAPNVNINNSNNTTCLDTRNLLFSGKVNMSNCSLSKFKVTNLMVSAKDTSSMRIGGNDVKDYTSEINYNNTTEINKGFVGTTFVSRDNEYDEGCTSSQVAQYRSKTPSTSYTPKNTLNQILAAKTKHFGTVNRSVTNLVNTNLLKDTIVNFEEPEAIPKFKLSDTKNWSTANIVKYLPGGTTLDLAGKDFNGIIYCLGNLNLKNSGATGSINGAIICSGNVTINGSIKINYSEDMIKNTFSKAKVVEKFFAPGEMGANYNISSAIVGKDEYVNANARVRKSKDRYIVTKWARSRVK</sequence>
<gene>
    <name evidence="2" type="ORF">SAMN02745248_00756</name>
</gene>
<evidence type="ECO:0000313" key="2">
    <source>
        <dbReference type="EMBL" id="SHJ70493.1"/>
    </source>
</evidence>
<protein>
    <submittedName>
        <fullName evidence="2">Uncharacterized protein</fullName>
    </submittedName>
</protein>
<keyword evidence="3" id="KW-1185">Reference proteome</keyword>
<evidence type="ECO:0000313" key="3">
    <source>
        <dbReference type="Proteomes" id="UP000183952"/>
    </source>
</evidence>
<reference evidence="2 3" key="1">
    <citation type="submission" date="2016-11" db="EMBL/GenBank/DDBJ databases">
        <authorList>
            <person name="Jaros S."/>
            <person name="Januszkiewicz K."/>
            <person name="Wedrychowicz H."/>
        </authorList>
    </citation>
    <scope>NUCLEOTIDE SEQUENCE [LARGE SCALE GENOMIC DNA]</scope>
    <source>
        <strain evidence="2 3">DSM 3090</strain>
    </source>
</reference>
<evidence type="ECO:0000256" key="1">
    <source>
        <dbReference type="SAM" id="Phobius"/>
    </source>
</evidence>
<dbReference type="EMBL" id="FRAD01000005">
    <property type="protein sequence ID" value="SHJ70493.1"/>
    <property type="molecule type" value="Genomic_DNA"/>
</dbReference>
<dbReference type="AlphaFoldDB" id="A0A1M6LH01"/>
<name>A0A1M6LH01_9CLOT</name>
<accession>A0A1M6LH01</accession>
<organism evidence="2 3">
    <name type="scientific">Hathewaya proteolytica DSM 3090</name>
    <dbReference type="NCBI Taxonomy" id="1121331"/>
    <lineage>
        <taxon>Bacteria</taxon>
        <taxon>Bacillati</taxon>
        <taxon>Bacillota</taxon>
        <taxon>Clostridia</taxon>
        <taxon>Eubacteriales</taxon>
        <taxon>Clostridiaceae</taxon>
        <taxon>Hathewaya</taxon>
    </lineage>
</organism>
<dbReference type="Proteomes" id="UP000183952">
    <property type="component" value="Unassembled WGS sequence"/>
</dbReference>
<keyword evidence="1" id="KW-0812">Transmembrane</keyword>
<keyword evidence="1" id="KW-0472">Membrane</keyword>